<comment type="caution">
    <text evidence="1">The sequence shown here is derived from an EMBL/GenBank/DDBJ whole genome shotgun (WGS) entry which is preliminary data.</text>
</comment>
<reference evidence="1 2" key="1">
    <citation type="submission" date="2018-01" db="EMBL/GenBank/DDBJ databases">
        <title>Draft genome sequence of Nonomuraea sp. KC333.</title>
        <authorList>
            <person name="Sahin N."/>
            <person name="Saygin H."/>
            <person name="Ay H."/>
        </authorList>
    </citation>
    <scope>NUCLEOTIDE SEQUENCE [LARGE SCALE GENOMIC DNA]</scope>
    <source>
        <strain evidence="1 2">KC333</strain>
    </source>
</reference>
<dbReference type="Proteomes" id="UP000249304">
    <property type="component" value="Unassembled WGS sequence"/>
</dbReference>
<protein>
    <submittedName>
        <fullName evidence="1">Uncharacterized protein</fullName>
    </submittedName>
</protein>
<keyword evidence="2" id="KW-1185">Reference proteome</keyword>
<sequence length="442" mass="48442">MITEDTAPADAAYLATLLAGVTDDQDGIKAAIDAFQQWDAHLTKVFGGEDDRSVDDRALLIAAALLGDAPALRIQSVARDLVGMPAASDNSNNYVRRVLAAEELKARFEGIGATLKGQNASLTGKPGLGNATIERVWTQRPDLRQPLLEWITRITAPKAEAEEHLQHIGRMLVRLAAAHTDVRLLRLVQKWVEAEGSATDRRPLVATILNEAAQDPTLGPVVRDELLNWAQSSSLNLATTVALVCQMTFAEHYPRQALVRLQWILRRPQDDEAVTAAEEAVRRMAARPSPLVKDVWPAVTRWAVKDGMLSGRRAFLAMVDPRPSYSHLKELLAVADDKPEVRGMLLDAWRATLADEMVDGEARAVLTAWAYGIATGTLPESTTLELLHQIVQHHLTASPVSALLYDTNVLEPEPHPGGLAHVRRLLWQRVHTTGPSPTRAEC</sequence>
<evidence type="ECO:0000313" key="1">
    <source>
        <dbReference type="EMBL" id="PZG19842.1"/>
    </source>
</evidence>
<name>A0A2W2E712_9ACTN</name>
<proteinExistence type="predicted"/>
<gene>
    <name evidence="1" type="ORF">C1J01_11050</name>
</gene>
<organism evidence="1 2">
    <name type="scientific">Nonomuraea aridisoli</name>
    <dbReference type="NCBI Taxonomy" id="2070368"/>
    <lineage>
        <taxon>Bacteria</taxon>
        <taxon>Bacillati</taxon>
        <taxon>Actinomycetota</taxon>
        <taxon>Actinomycetes</taxon>
        <taxon>Streptosporangiales</taxon>
        <taxon>Streptosporangiaceae</taxon>
        <taxon>Nonomuraea</taxon>
    </lineage>
</organism>
<dbReference type="EMBL" id="POUD01000033">
    <property type="protein sequence ID" value="PZG19842.1"/>
    <property type="molecule type" value="Genomic_DNA"/>
</dbReference>
<accession>A0A2W2E712</accession>
<dbReference type="AlphaFoldDB" id="A0A2W2E712"/>
<evidence type="ECO:0000313" key="2">
    <source>
        <dbReference type="Proteomes" id="UP000249304"/>
    </source>
</evidence>